<proteinExistence type="predicted"/>
<dbReference type="OrthoDB" id="2586638at2759"/>
<reference evidence="3 4" key="1">
    <citation type="submission" date="2016-07" db="EMBL/GenBank/DDBJ databases">
        <title>Pervasive Adenine N6-methylation of Active Genes in Fungi.</title>
        <authorList>
            <consortium name="DOE Joint Genome Institute"/>
            <person name="Mondo S.J."/>
            <person name="Dannebaum R.O."/>
            <person name="Kuo R.C."/>
            <person name="Labutti K."/>
            <person name="Haridas S."/>
            <person name="Kuo A."/>
            <person name="Salamov A."/>
            <person name="Ahrendt S.R."/>
            <person name="Lipzen A."/>
            <person name="Sullivan W."/>
            <person name="Andreopoulos W.B."/>
            <person name="Clum A."/>
            <person name="Lindquist E."/>
            <person name="Daum C."/>
            <person name="Ramamoorthy G.K."/>
            <person name="Gryganskyi A."/>
            <person name="Culley D."/>
            <person name="Magnuson J.K."/>
            <person name="James T.Y."/>
            <person name="O'Malley M.A."/>
            <person name="Stajich J.E."/>
            <person name="Spatafora J.W."/>
            <person name="Visel A."/>
            <person name="Grigoriev I.V."/>
        </authorList>
    </citation>
    <scope>NUCLEOTIDE SEQUENCE [LARGE SCALE GENOMIC DNA]</scope>
    <source>
        <strain evidence="3 4">68-887.2</strain>
    </source>
</reference>
<feature type="transmembrane region" description="Helical" evidence="2">
    <location>
        <begin position="172"/>
        <end position="190"/>
    </location>
</feature>
<dbReference type="STRING" id="71784.A0A1Y2BH46"/>
<dbReference type="EMBL" id="MCFC01000005">
    <property type="protein sequence ID" value="ORY33807.1"/>
    <property type="molecule type" value="Genomic_DNA"/>
</dbReference>
<organism evidence="3 4">
    <name type="scientific">Naematelia encephala</name>
    <dbReference type="NCBI Taxonomy" id="71784"/>
    <lineage>
        <taxon>Eukaryota</taxon>
        <taxon>Fungi</taxon>
        <taxon>Dikarya</taxon>
        <taxon>Basidiomycota</taxon>
        <taxon>Agaricomycotina</taxon>
        <taxon>Tremellomycetes</taxon>
        <taxon>Tremellales</taxon>
        <taxon>Naemateliaceae</taxon>
        <taxon>Naematelia</taxon>
    </lineage>
</organism>
<name>A0A1Y2BH46_9TREE</name>
<accession>A0A1Y2BH46</accession>
<dbReference type="Proteomes" id="UP000193986">
    <property type="component" value="Unassembled WGS sequence"/>
</dbReference>
<comment type="caution">
    <text evidence="3">The sequence shown here is derived from an EMBL/GenBank/DDBJ whole genome shotgun (WGS) entry which is preliminary data.</text>
</comment>
<evidence type="ECO:0000313" key="3">
    <source>
        <dbReference type="EMBL" id="ORY33807.1"/>
    </source>
</evidence>
<sequence length="218" mass="23410">MSEPIELQPLGSSKPPLPPRHPDSVPGTLHAAYRAAEEKAKAAVHLQEGALDEISIWALAASAWFSILAVPLLLFPRLLVFFAQTPPSTSLLSTSSHTPDRNHYDTLTPLESFLCLTLSIGLFSTALTTLLCLVPTYTPPTTNPNRKLLLGILVGLTTIMSVLGWDTKRIGGLGVVVGAGNAAIAIWGWWCIVFGSAGSKLVGVGKDKKHIPERFKRL</sequence>
<protein>
    <submittedName>
        <fullName evidence="3">Uncharacterized protein</fullName>
    </submittedName>
</protein>
<evidence type="ECO:0000256" key="1">
    <source>
        <dbReference type="SAM" id="MobiDB-lite"/>
    </source>
</evidence>
<keyword evidence="2" id="KW-0812">Transmembrane</keyword>
<evidence type="ECO:0000256" key="2">
    <source>
        <dbReference type="SAM" id="Phobius"/>
    </source>
</evidence>
<keyword evidence="2" id="KW-0472">Membrane</keyword>
<feature type="transmembrane region" description="Helical" evidence="2">
    <location>
        <begin position="54"/>
        <end position="75"/>
    </location>
</feature>
<gene>
    <name evidence="3" type="ORF">BCR39DRAFT_557032</name>
</gene>
<dbReference type="InParanoid" id="A0A1Y2BH46"/>
<feature type="region of interest" description="Disordered" evidence="1">
    <location>
        <begin position="1"/>
        <end position="25"/>
    </location>
</feature>
<keyword evidence="4" id="KW-1185">Reference proteome</keyword>
<feature type="transmembrane region" description="Helical" evidence="2">
    <location>
        <begin position="148"/>
        <end position="165"/>
    </location>
</feature>
<feature type="transmembrane region" description="Helical" evidence="2">
    <location>
        <begin position="113"/>
        <end position="136"/>
    </location>
</feature>
<dbReference type="AlphaFoldDB" id="A0A1Y2BH46"/>
<keyword evidence="2" id="KW-1133">Transmembrane helix</keyword>
<evidence type="ECO:0000313" key="4">
    <source>
        <dbReference type="Proteomes" id="UP000193986"/>
    </source>
</evidence>